<dbReference type="OrthoDB" id="7585548at2"/>
<keyword evidence="2" id="KW-1185">Reference proteome</keyword>
<reference evidence="2" key="1">
    <citation type="submission" date="2016-10" db="EMBL/GenBank/DDBJ databases">
        <authorList>
            <person name="Varghese N."/>
            <person name="Submissions S."/>
        </authorList>
    </citation>
    <scope>NUCLEOTIDE SEQUENCE [LARGE SCALE GENOMIC DNA]</scope>
    <source>
        <strain evidence="2">S6-262</strain>
    </source>
</reference>
<dbReference type="Proteomes" id="UP000199206">
    <property type="component" value="Unassembled WGS sequence"/>
</dbReference>
<name>A0A1H8B260_9SPHN</name>
<evidence type="ECO:0000313" key="2">
    <source>
        <dbReference type="Proteomes" id="UP000199206"/>
    </source>
</evidence>
<dbReference type="RefSeq" id="WP_139198026.1">
    <property type="nucleotide sequence ID" value="NZ_FOCF01000002.1"/>
</dbReference>
<evidence type="ECO:0000313" key="1">
    <source>
        <dbReference type="EMBL" id="SEM76218.1"/>
    </source>
</evidence>
<dbReference type="AlphaFoldDB" id="A0A1H8B260"/>
<protein>
    <submittedName>
        <fullName evidence="1">Uncharacterized protein</fullName>
    </submittedName>
</protein>
<organism evidence="1 2">
    <name type="scientific">Sphingomonas gellani</name>
    <dbReference type="NCBI Taxonomy" id="1166340"/>
    <lineage>
        <taxon>Bacteria</taxon>
        <taxon>Pseudomonadati</taxon>
        <taxon>Pseudomonadota</taxon>
        <taxon>Alphaproteobacteria</taxon>
        <taxon>Sphingomonadales</taxon>
        <taxon>Sphingomonadaceae</taxon>
        <taxon>Sphingomonas</taxon>
    </lineage>
</organism>
<dbReference type="EMBL" id="FOCF01000002">
    <property type="protein sequence ID" value="SEM76218.1"/>
    <property type="molecule type" value="Genomic_DNA"/>
</dbReference>
<accession>A0A1H8B260</accession>
<sequence>MQSDVNWRAPARLCRRHGFVAYRATEIGRGDLAEMVALALRQPEDQQAELYVSCEAVRRKLPWPRIRELAARADFPTFI</sequence>
<proteinExistence type="predicted"/>
<gene>
    <name evidence="1" type="ORF">SAMN05192583_1139</name>
</gene>